<dbReference type="EMBL" id="SJPY01000009">
    <property type="protein sequence ID" value="TWU35697.1"/>
    <property type="molecule type" value="Genomic_DNA"/>
</dbReference>
<feature type="compositionally biased region" description="Low complexity" evidence="1">
    <location>
        <begin position="97"/>
        <end position="110"/>
    </location>
</feature>
<evidence type="ECO:0000313" key="2">
    <source>
        <dbReference type="EMBL" id="TWU35697.1"/>
    </source>
</evidence>
<reference evidence="2 3" key="1">
    <citation type="submission" date="2019-02" db="EMBL/GenBank/DDBJ databases">
        <title>Deep-cultivation of Planctomycetes and their phenomic and genomic characterization uncovers novel biology.</title>
        <authorList>
            <person name="Wiegand S."/>
            <person name="Jogler M."/>
            <person name="Boedeker C."/>
            <person name="Pinto D."/>
            <person name="Vollmers J."/>
            <person name="Rivas-Marin E."/>
            <person name="Kohn T."/>
            <person name="Peeters S.H."/>
            <person name="Heuer A."/>
            <person name="Rast P."/>
            <person name="Oberbeckmann S."/>
            <person name="Bunk B."/>
            <person name="Jeske O."/>
            <person name="Meyerdierks A."/>
            <person name="Storesund J.E."/>
            <person name="Kallscheuer N."/>
            <person name="Luecker S."/>
            <person name="Lage O.M."/>
            <person name="Pohl T."/>
            <person name="Merkel B.J."/>
            <person name="Hornburger P."/>
            <person name="Mueller R.-W."/>
            <person name="Bruemmer F."/>
            <person name="Labrenz M."/>
            <person name="Spormann A.M."/>
            <person name="Op Den Camp H."/>
            <person name="Overmann J."/>
            <person name="Amann R."/>
            <person name="Jetten M.S.M."/>
            <person name="Mascher T."/>
            <person name="Medema M.H."/>
            <person name="Devos D.P."/>
            <person name="Kaster A.-K."/>
            <person name="Ovreas L."/>
            <person name="Rohde M."/>
            <person name="Galperin M.Y."/>
            <person name="Jogler C."/>
        </authorList>
    </citation>
    <scope>NUCLEOTIDE SEQUENCE [LARGE SCALE GENOMIC DNA]</scope>
    <source>
        <strain evidence="2 3">Q31b</strain>
    </source>
</reference>
<accession>A0A5C6DIK4</accession>
<sequence length="225" mass="22683">MNISNSIASSSSQASAFSSRPQGPPKNEEHLASALKSIGVDDSTAANVLEQVDEAISALKSESSSGMASRPALKTAVNDVLEANGIDSGEVEEAIQAGSAANSSGVSVAGGVSGVDGPAGPGGPSGGGRPNGPPPPRREDESDTSAVESALLSSGLEESSTDELISQMLETIQELTADAGSEVSQDKLRSALTSLFEENGVSFSEFEQSLGEQLGATGSFLDRLV</sequence>
<organism evidence="2 3">
    <name type="scientific">Novipirellula aureliae</name>
    <dbReference type="NCBI Taxonomy" id="2527966"/>
    <lineage>
        <taxon>Bacteria</taxon>
        <taxon>Pseudomonadati</taxon>
        <taxon>Planctomycetota</taxon>
        <taxon>Planctomycetia</taxon>
        <taxon>Pirellulales</taxon>
        <taxon>Pirellulaceae</taxon>
        <taxon>Novipirellula</taxon>
    </lineage>
</organism>
<feature type="compositionally biased region" description="Gly residues" evidence="1">
    <location>
        <begin position="111"/>
        <end position="130"/>
    </location>
</feature>
<keyword evidence="3" id="KW-1185">Reference proteome</keyword>
<feature type="compositionally biased region" description="Low complexity" evidence="1">
    <location>
        <begin position="1"/>
        <end position="19"/>
    </location>
</feature>
<dbReference type="AlphaFoldDB" id="A0A5C6DIK4"/>
<proteinExistence type="predicted"/>
<dbReference type="RefSeq" id="WP_146602233.1">
    <property type="nucleotide sequence ID" value="NZ_SJPY01000009.1"/>
</dbReference>
<feature type="compositionally biased region" description="Low complexity" evidence="1">
    <location>
        <begin position="145"/>
        <end position="161"/>
    </location>
</feature>
<evidence type="ECO:0000256" key="1">
    <source>
        <dbReference type="SAM" id="MobiDB-lite"/>
    </source>
</evidence>
<comment type="caution">
    <text evidence="2">The sequence shown here is derived from an EMBL/GenBank/DDBJ whole genome shotgun (WGS) entry which is preliminary data.</text>
</comment>
<evidence type="ECO:0000313" key="3">
    <source>
        <dbReference type="Proteomes" id="UP000315471"/>
    </source>
</evidence>
<feature type="region of interest" description="Disordered" evidence="1">
    <location>
        <begin position="95"/>
        <end position="161"/>
    </location>
</feature>
<dbReference type="OrthoDB" id="276426at2"/>
<protein>
    <submittedName>
        <fullName evidence="2">Uncharacterized protein</fullName>
    </submittedName>
</protein>
<dbReference type="Proteomes" id="UP000315471">
    <property type="component" value="Unassembled WGS sequence"/>
</dbReference>
<gene>
    <name evidence="2" type="ORF">Q31b_51320</name>
</gene>
<feature type="region of interest" description="Disordered" evidence="1">
    <location>
        <begin position="1"/>
        <end position="30"/>
    </location>
</feature>
<name>A0A5C6DIK4_9BACT</name>